<dbReference type="SUPFAM" id="SSF69047">
    <property type="entry name" value="Hypothetical protein YjbJ"/>
    <property type="match status" value="1"/>
</dbReference>
<dbReference type="Gene3D" id="1.10.1470.10">
    <property type="entry name" value="YjbJ"/>
    <property type="match status" value="1"/>
</dbReference>
<gene>
    <name evidence="3" type="ORF">J2W49_000489</name>
</gene>
<sequence>MNWDTIQGNWKQLTGQAKQQWGKLTDDDLQVVAGHRDQLSGKIQERYGIAKDEAEKQLKEWEAKSSDDWLK</sequence>
<dbReference type="Proteomes" id="UP001265700">
    <property type="component" value="Unassembled WGS sequence"/>
</dbReference>
<dbReference type="InterPro" id="IPR008462">
    <property type="entry name" value="CsbD"/>
</dbReference>
<name>A0ABU1WHL6_9BURK</name>
<reference evidence="3 4" key="1">
    <citation type="submission" date="2023-07" db="EMBL/GenBank/DDBJ databases">
        <title>Sorghum-associated microbial communities from plants grown in Nebraska, USA.</title>
        <authorList>
            <person name="Schachtman D."/>
        </authorList>
    </citation>
    <scope>NUCLEOTIDE SEQUENCE [LARGE SCALE GENOMIC DNA]</scope>
    <source>
        <strain evidence="3 4">4249</strain>
    </source>
</reference>
<comment type="similarity">
    <text evidence="1">Belongs to the UPF0337 (CsbD) family.</text>
</comment>
<keyword evidence="4" id="KW-1185">Reference proteome</keyword>
<dbReference type="EMBL" id="JAVDWU010000001">
    <property type="protein sequence ID" value="MDR7148561.1"/>
    <property type="molecule type" value="Genomic_DNA"/>
</dbReference>
<accession>A0ABU1WHL6</accession>
<dbReference type="Pfam" id="PF05532">
    <property type="entry name" value="CsbD"/>
    <property type="match status" value="1"/>
</dbReference>
<dbReference type="InterPro" id="IPR050423">
    <property type="entry name" value="UPF0337_stress_rsp"/>
</dbReference>
<proteinExistence type="inferred from homology"/>
<dbReference type="PIRSF" id="PIRSF039008">
    <property type="entry name" value="YjbJ"/>
    <property type="match status" value="1"/>
</dbReference>
<comment type="caution">
    <text evidence="3">The sequence shown here is derived from an EMBL/GenBank/DDBJ whole genome shotgun (WGS) entry which is preliminary data.</text>
</comment>
<evidence type="ECO:0000256" key="1">
    <source>
        <dbReference type="ARBA" id="ARBA00009129"/>
    </source>
</evidence>
<feature type="domain" description="CsbD-like" evidence="2">
    <location>
        <begin position="4"/>
        <end position="56"/>
    </location>
</feature>
<evidence type="ECO:0000259" key="2">
    <source>
        <dbReference type="Pfam" id="PF05532"/>
    </source>
</evidence>
<protein>
    <submittedName>
        <fullName evidence="3">Uncharacterized protein YjbJ (UPF0337 family)</fullName>
    </submittedName>
</protein>
<evidence type="ECO:0000313" key="4">
    <source>
        <dbReference type="Proteomes" id="UP001265700"/>
    </source>
</evidence>
<dbReference type="InterPro" id="IPR026042">
    <property type="entry name" value="YjbJ"/>
</dbReference>
<dbReference type="InterPro" id="IPR036629">
    <property type="entry name" value="YjbJ_sf"/>
</dbReference>
<evidence type="ECO:0000313" key="3">
    <source>
        <dbReference type="EMBL" id="MDR7148561.1"/>
    </source>
</evidence>
<organism evidence="3 4">
    <name type="scientific">Hydrogenophaga palleronii</name>
    <dbReference type="NCBI Taxonomy" id="65655"/>
    <lineage>
        <taxon>Bacteria</taxon>
        <taxon>Pseudomonadati</taxon>
        <taxon>Pseudomonadota</taxon>
        <taxon>Betaproteobacteria</taxon>
        <taxon>Burkholderiales</taxon>
        <taxon>Comamonadaceae</taxon>
        <taxon>Hydrogenophaga</taxon>
    </lineage>
</organism>
<dbReference type="PANTHER" id="PTHR34977">
    <property type="entry name" value="UPF0337 PROTEIN YJBJ"/>
    <property type="match status" value="1"/>
</dbReference>
<dbReference type="PANTHER" id="PTHR34977:SF1">
    <property type="entry name" value="UPF0337 PROTEIN YJBJ"/>
    <property type="match status" value="1"/>
</dbReference>
<dbReference type="RefSeq" id="WP_310311274.1">
    <property type="nucleotide sequence ID" value="NZ_JAVDWU010000001.1"/>
</dbReference>